<evidence type="ECO:0000313" key="5">
    <source>
        <dbReference type="Proteomes" id="UP000008467"/>
    </source>
</evidence>
<keyword evidence="2" id="KW-0413">Isomerase</keyword>
<dbReference type="PANTHER" id="PTHR13774:SF17">
    <property type="entry name" value="PHENAZINE BIOSYNTHESIS-LIKE DOMAIN-CONTAINING PROTEIN"/>
    <property type="match status" value="1"/>
</dbReference>
<dbReference type="GO" id="GO:0016853">
    <property type="term" value="F:isomerase activity"/>
    <property type="evidence" value="ECO:0007669"/>
    <property type="project" value="UniProtKB-KW"/>
</dbReference>
<dbReference type="NCBIfam" id="TIGR00654">
    <property type="entry name" value="PhzF_family"/>
    <property type="match status" value="1"/>
</dbReference>
<dbReference type="InterPro" id="IPR003719">
    <property type="entry name" value="Phenazine_PhzF-like"/>
</dbReference>
<dbReference type="PIRSF" id="PIRSF016184">
    <property type="entry name" value="PhzC_PhzF"/>
    <property type="match status" value="1"/>
</dbReference>
<dbReference type="RefSeq" id="WP_013657607.1">
    <property type="nucleotide sequence ID" value="NC_015275.1"/>
</dbReference>
<comment type="similarity">
    <text evidence="1">Belongs to the PhzF family.</text>
</comment>
<dbReference type="EMBL" id="CP002582">
    <property type="protein sequence ID" value="ADZ84314.1"/>
    <property type="molecule type" value="Genomic_DNA"/>
</dbReference>
<dbReference type="AlphaFoldDB" id="F2JIE8"/>
<dbReference type="Gene3D" id="3.10.310.10">
    <property type="entry name" value="Diaminopimelate Epimerase, Chain A, domain 1"/>
    <property type="match status" value="2"/>
</dbReference>
<dbReference type="eggNOG" id="COG0384">
    <property type="taxonomic scope" value="Bacteria"/>
</dbReference>
<dbReference type="PANTHER" id="PTHR13774">
    <property type="entry name" value="PHENAZINE BIOSYNTHESIS PROTEIN"/>
    <property type="match status" value="1"/>
</dbReference>
<reference evidence="4 5" key="1">
    <citation type="journal article" date="2011" name="J. Bacteriol.">
        <title>Complete genome sequence of the cellulose-degrading bacterium Cellulosilyticum lentocellum.</title>
        <authorList>
            <consortium name="US DOE Joint Genome Institute"/>
            <person name="Miller D.A."/>
            <person name="Suen G."/>
            <person name="Bruce D."/>
            <person name="Copeland A."/>
            <person name="Cheng J.F."/>
            <person name="Detter C."/>
            <person name="Goodwin L.A."/>
            <person name="Han C.S."/>
            <person name="Hauser L.J."/>
            <person name="Land M.L."/>
            <person name="Lapidus A."/>
            <person name="Lucas S."/>
            <person name="Meincke L."/>
            <person name="Pitluck S."/>
            <person name="Tapia R."/>
            <person name="Teshima H."/>
            <person name="Woyke T."/>
            <person name="Fox B.G."/>
            <person name="Angert E.R."/>
            <person name="Currie C.R."/>
        </authorList>
    </citation>
    <scope>NUCLEOTIDE SEQUENCE [LARGE SCALE GENOMIC DNA]</scope>
    <source>
        <strain evidence="5">ATCC 49066 / DSM 5427 / NCIMB 11756 / RHM5</strain>
    </source>
</reference>
<evidence type="ECO:0000256" key="2">
    <source>
        <dbReference type="ARBA" id="ARBA00023235"/>
    </source>
</evidence>
<proteinExistence type="inferred from homology"/>
<name>F2JIE8_CELLD</name>
<feature type="active site" evidence="3">
    <location>
        <position position="44"/>
    </location>
</feature>
<evidence type="ECO:0000256" key="1">
    <source>
        <dbReference type="ARBA" id="ARBA00008270"/>
    </source>
</evidence>
<dbReference type="Pfam" id="PF02567">
    <property type="entry name" value="PhzC-PhzF"/>
    <property type="match status" value="1"/>
</dbReference>
<protein>
    <submittedName>
        <fullName evidence="4">Phenazine biosynthesis protein PhzF family</fullName>
    </submittedName>
</protein>
<sequence length="260" mass="28844">MKYYVIDAFASQLFRGNPAGVCLLDSEIPDALMQKIAFENNLAETAFLLHTEGSYHLRWFTPEVEIDLCGHATLATAFVVMNYVDPALTHISFETKSGLLSVTRNNDMYTMNFPSRMPQPIEITPFLEKALNCHVLETHLSRDLLVLVENEATVVNLDVNINMLAEMSKDISFAVIVTAKGDSCDFVSRFFAPNAGINEDPVTGSAHSTLIPFWSKRLNKSKMVAKQLSQRGGTLICEYLGERVNISGKAICYLAGDIIL</sequence>
<gene>
    <name evidence="4" type="ordered locus">Clole_2612</name>
</gene>
<dbReference type="HOGENOM" id="CLU_048756_2_2_9"/>
<evidence type="ECO:0000313" key="4">
    <source>
        <dbReference type="EMBL" id="ADZ84314.1"/>
    </source>
</evidence>
<dbReference type="Proteomes" id="UP000008467">
    <property type="component" value="Chromosome"/>
</dbReference>
<keyword evidence="5" id="KW-1185">Reference proteome</keyword>
<dbReference type="KEGG" id="cle:Clole_2612"/>
<evidence type="ECO:0000256" key="3">
    <source>
        <dbReference type="PIRSR" id="PIRSR016184-1"/>
    </source>
</evidence>
<dbReference type="GO" id="GO:0005737">
    <property type="term" value="C:cytoplasm"/>
    <property type="evidence" value="ECO:0007669"/>
    <property type="project" value="TreeGrafter"/>
</dbReference>
<accession>F2JIE8</accession>
<organism evidence="4 5">
    <name type="scientific">Cellulosilyticum lentocellum (strain ATCC 49066 / DSM 5427 / NCIMB 11756 / RHM5)</name>
    <name type="common">Clostridium lentocellum</name>
    <dbReference type="NCBI Taxonomy" id="642492"/>
    <lineage>
        <taxon>Bacteria</taxon>
        <taxon>Bacillati</taxon>
        <taxon>Bacillota</taxon>
        <taxon>Clostridia</taxon>
        <taxon>Lachnospirales</taxon>
        <taxon>Cellulosilyticaceae</taxon>
        <taxon>Cellulosilyticum</taxon>
    </lineage>
</organism>
<dbReference type="SUPFAM" id="SSF54506">
    <property type="entry name" value="Diaminopimelate epimerase-like"/>
    <property type="match status" value="1"/>
</dbReference>